<dbReference type="AlphaFoldDB" id="A0A7Y9ZK00"/>
<organism evidence="3 4">
    <name type="scientific">Nocardioides aromaticivorans</name>
    <dbReference type="NCBI Taxonomy" id="200618"/>
    <lineage>
        <taxon>Bacteria</taxon>
        <taxon>Bacillati</taxon>
        <taxon>Actinomycetota</taxon>
        <taxon>Actinomycetes</taxon>
        <taxon>Propionibacteriales</taxon>
        <taxon>Nocardioidaceae</taxon>
        <taxon>Nocardioides</taxon>
    </lineage>
</organism>
<sequence>MSNNEYNLEQPALWDEPTPESTRTRCRTRPRPEAAPPPQPTVPANPQPHSAGERLWTAIDVAAYLGVPIKTVYAWRSRGRGPKGFRVGKHLRWRVATVFEWSLDQERNQ</sequence>
<dbReference type="Pfam" id="PF12728">
    <property type="entry name" value="HTH_17"/>
    <property type="match status" value="1"/>
</dbReference>
<evidence type="ECO:0000313" key="4">
    <source>
        <dbReference type="Proteomes" id="UP000562045"/>
    </source>
</evidence>
<dbReference type="EMBL" id="JACBZM010000001">
    <property type="protein sequence ID" value="NYI45743.1"/>
    <property type="molecule type" value="Genomic_DNA"/>
</dbReference>
<evidence type="ECO:0000259" key="2">
    <source>
        <dbReference type="Pfam" id="PF12728"/>
    </source>
</evidence>
<feature type="compositionally biased region" description="Pro residues" evidence="1">
    <location>
        <begin position="33"/>
        <end position="46"/>
    </location>
</feature>
<proteinExistence type="predicted"/>
<evidence type="ECO:0000256" key="1">
    <source>
        <dbReference type="SAM" id="MobiDB-lite"/>
    </source>
</evidence>
<accession>A0A7Y9ZK00</accession>
<feature type="domain" description="Helix-turn-helix" evidence="2">
    <location>
        <begin position="60"/>
        <end position="101"/>
    </location>
</feature>
<reference evidence="3 4" key="1">
    <citation type="submission" date="2020-07" db="EMBL/GenBank/DDBJ databases">
        <title>Sequencing the genomes of 1000 actinobacteria strains.</title>
        <authorList>
            <person name="Klenk H.-P."/>
        </authorList>
    </citation>
    <scope>NUCLEOTIDE SEQUENCE [LARGE SCALE GENOMIC DNA]</scope>
    <source>
        <strain evidence="3 4">DSM 15131</strain>
    </source>
</reference>
<feature type="region of interest" description="Disordered" evidence="1">
    <location>
        <begin position="1"/>
        <end position="50"/>
    </location>
</feature>
<protein>
    <submittedName>
        <fullName evidence="3">Putative DNA-binding transcriptional regulator AlpA</fullName>
    </submittedName>
</protein>
<dbReference type="GO" id="GO:0003677">
    <property type="term" value="F:DNA binding"/>
    <property type="evidence" value="ECO:0007669"/>
    <property type="project" value="UniProtKB-KW"/>
</dbReference>
<dbReference type="SUPFAM" id="SSF46955">
    <property type="entry name" value="Putative DNA-binding domain"/>
    <property type="match status" value="1"/>
</dbReference>
<comment type="caution">
    <text evidence="3">The sequence shown here is derived from an EMBL/GenBank/DDBJ whole genome shotgun (WGS) entry which is preliminary data.</text>
</comment>
<evidence type="ECO:0000313" key="3">
    <source>
        <dbReference type="EMBL" id="NYI45743.1"/>
    </source>
</evidence>
<dbReference type="RefSeq" id="WP_179649403.1">
    <property type="nucleotide sequence ID" value="NZ_JACBZM010000001.1"/>
</dbReference>
<name>A0A7Y9ZK00_9ACTN</name>
<dbReference type="InterPro" id="IPR009061">
    <property type="entry name" value="DNA-bd_dom_put_sf"/>
</dbReference>
<dbReference type="Proteomes" id="UP000562045">
    <property type="component" value="Unassembled WGS sequence"/>
</dbReference>
<dbReference type="InterPro" id="IPR041657">
    <property type="entry name" value="HTH_17"/>
</dbReference>
<keyword evidence="3" id="KW-0238">DNA-binding</keyword>
<gene>
    <name evidence="3" type="ORF">BJ993_002823</name>
</gene>